<organism evidence="1 2">
    <name type="scientific">Camellia lanceoleosa</name>
    <dbReference type="NCBI Taxonomy" id="1840588"/>
    <lineage>
        <taxon>Eukaryota</taxon>
        <taxon>Viridiplantae</taxon>
        <taxon>Streptophyta</taxon>
        <taxon>Embryophyta</taxon>
        <taxon>Tracheophyta</taxon>
        <taxon>Spermatophyta</taxon>
        <taxon>Magnoliopsida</taxon>
        <taxon>eudicotyledons</taxon>
        <taxon>Gunneridae</taxon>
        <taxon>Pentapetalae</taxon>
        <taxon>asterids</taxon>
        <taxon>Ericales</taxon>
        <taxon>Theaceae</taxon>
        <taxon>Camellia</taxon>
    </lineage>
</organism>
<proteinExistence type="predicted"/>
<protein>
    <submittedName>
        <fullName evidence="1">Uncharacterized protein</fullName>
    </submittedName>
</protein>
<accession>A0ACC0H067</accession>
<evidence type="ECO:0000313" key="2">
    <source>
        <dbReference type="Proteomes" id="UP001060215"/>
    </source>
</evidence>
<dbReference type="EMBL" id="CM045764">
    <property type="protein sequence ID" value="KAI8006278.1"/>
    <property type="molecule type" value="Genomic_DNA"/>
</dbReference>
<keyword evidence="2" id="KW-1185">Reference proteome</keyword>
<dbReference type="Proteomes" id="UP001060215">
    <property type="component" value="Chromosome 7"/>
</dbReference>
<sequence length="99" mass="11770">MYCGAADTTRHVVFFKFSSQEDSRHFRRYPSKRPKRFIHSTFIKGVEPGKPRNALLSDLPCNSTTTQATKLILFIWVLDCFLSKHGTVWWRRFCFFEYL</sequence>
<gene>
    <name evidence="1" type="ORF">LOK49_LG07G00748</name>
</gene>
<name>A0ACC0H067_9ERIC</name>
<reference evidence="1 2" key="1">
    <citation type="journal article" date="2022" name="Plant J.">
        <title>Chromosome-level genome of Camellia lanceoleosa provides a valuable resource for understanding genome evolution and self-incompatibility.</title>
        <authorList>
            <person name="Gong W."/>
            <person name="Xiao S."/>
            <person name="Wang L."/>
            <person name="Liao Z."/>
            <person name="Chang Y."/>
            <person name="Mo W."/>
            <person name="Hu G."/>
            <person name="Li W."/>
            <person name="Zhao G."/>
            <person name="Zhu H."/>
            <person name="Hu X."/>
            <person name="Ji K."/>
            <person name="Xiang X."/>
            <person name="Song Q."/>
            <person name="Yuan D."/>
            <person name="Jin S."/>
            <person name="Zhang L."/>
        </authorList>
    </citation>
    <scope>NUCLEOTIDE SEQUENCE [LARGE SCALE GENOMIC DNA]</scope>
    <source>
        <strain evidence="1">SQ_2022a</strain>
    </source>
</reference>
<evidence type="ECO:0000313" key="1">
    <source>
        <dbReference type="EMBL" id="KAI8006278.1"/>
    </source>
</evidence>
<comment type="caution">
    <text evidence="1">The sequence shown here is derived from an EMBL/GenBank/DDBJ whole genome shotgun (WGS) entry which is preliminary data.</text>
</comment>